<organism evidence="1 2">
    <name type="scientific">Rhodococcus maanshanensis</name>
    <dbReference type="NCBI Taxonomy" id="183556"/>
    <lineage>
        <taxon>Bacteria</taxon>
        <taxon>Bacillati</taxon>
        <taxon>Actinomycetota</taxon>
        <taxon>Actinomycetes</taxon>
        <taxon>Mycobacteriales</taxon>
        <taxon>Nocardiaceae</taxon>
        <taxon>Rhodococcus</taxon>
    </lineage>
</organism>
<sequence>MTAPDRCLGLRDIFALHSDLGLGGDFNGNRDVPQAMAAVQGTYIGAAGIRRAVPT</sequence>
<reference evidence="2" key="1">
    <citation type="submission" date="2016-10" db="EMBL/GenBank/DDBJ databases">
        <authorList>
            <person name="Varghese N."/>
            <person name="Submissions S."/>
        </authorList>
    </citation>
    <scope>NUCLEOTIDE SEQUENCE [LARGE SCALE GENOMIC DNA]</scope>
    <source>
        <strain evidence="2">DSM 44675</strain>
    </source>
</reference>
<name>A0A1H7MQK5_9NOCA</name>
<keyword evidence="2" id="KW-1185">Reference proteome</keyword>
<evidence type="ECO:0000313" key="2">
    <source>
        <dbReference type="Proteomes" id="UP000198677"/>
    </source>
</evidence>
<evidence type="ECO:0000313" key="1">
    <source>
        <dbReference type="EMBL" id="SEL13118.1"/>
    </source>
</evidence>
<proteinExistence type="predicted"/>
<dbReference type="AlphaFoldDB" id="A0A1H7MQK5"/>
<gene>
    <name evidence="1" type="ORF">SAMN05444583_10696</name>
</gene>
<dbReference type="EMBL" id="FOAW01000006">
    <property type="protein sequence ID" value="SEL13118.1"/>
    <property type="molecule type" value="Genomic_DNA"/>
</dbReference>
<dbReference type="Proteomes" id="UP000198677">
    <property type="component" value="Unassembled WGS sequence"/>
</dbReference>
<protein>
    <submittedName>
        <fullName evidence="1">Uncharacterized protein</fullName>
    </submittedName>
</protein>
<accession>A0A1H7MQK5</accession>